<dbReference type="PANTHER" id="PTHR11461">
    <property type="entry name" value="SERINE PROTEASE INHIBITOR, SERPIN"/>
    <property type="match status" value="1"/>
</dbReference>
<dbReference type="InterPro" id="IPR036186">
    <property type="entry name" value="Serpin_sf"/>
</dbReference>
<organism evidence="3 4">
    <name type="scientific">Eleusine coracana subsp. coracana</name>
    <dbReference type="NCBI Taxonomy" id="191504"/>
    <lineage>
        <taxon>Eukaryota</taxon>
        <taxon>Viridiplantae</taxon>
        <taxon>Streptophyta</taxon>
        <taxon>Embryophyta</taxon>
        <taxon>Tracheophyta</taxon>
        <taxon>Spermatophyta</taxon>
        <taxon>Magnoliopsida</taxon>
        <taxon>Liliopsida</taxon>
        <taxon>Poales</taxon>
        <taxon>Poaceae</taxon>
        <taxon>PACMAD clade</taxon>
        <taxon>Chloridoideae</taxon>
        <taxon>Cynodonteae</taxon>
        <taxon>Eleusininae</taxon>
        <taxon>Eleusine</taxon>
    </lineage>
</organism>
<dbReference type="GO" id="GO:0004867">
    <property type="term" value="F:serine-type endopeptidase inhibitor activity"/>
    <property type="evidence" value="ECO:0007669"/>
    <property type="project" value="InterPro"/>
</dbReference>
<evidence type="ECO:0000256" key="1">
    <source>
        <dbReference type="ARBA" id="ARBA00009500"/>
    </source>
</evidence>
<dbReference type="SUPFAM" id="SSF56574">
    <property type="entry name" value="Serpins"/>
    <property type="match status" value="1"/>
</dbReference>
<dbReference type="Pfam" id="PF00079">
    <property type="entry name" value="Serpin"/>
    <property type="match status" value="1"/>
</dbReference>
<feature type="domain" description="Serpin" evidence="2">
    <location>
        <begin position="98"/>
        <end position="183"/>
    </location>
</feature>
<sequence>MEDETRPSKKPRTDVRSGLTAFALRLAKLLSEATGDDGGNGADDGDIGSTADKNFVFSLVSIYSALAMVAAGANGDTLNELLAVLGAASREEVVHGVVESALTDQSEEATEEINKWVSEATKQLITSIIPPDEMHKFTRLVLVNALYFKGTWTEAFSKKCTEHRPFYLLDGSEVYVPFMTSRGKRFVDE</sequence>
<protein>
    <recommendedName>
        <fullName evidence="2">Serpin domain-containing protein</fullName>
    </recommendedName>
</protein>
<evidence type="ECO:0000313" key="3">
    <source>
        <dbReference type="EMBL" id="GJN14026.1"/>
    </source>
</evidence>
<proteinExistence type="inferred from homology"/>
<accession>A0AAV5DUM2</accession>
<reference evidence="3" key="1">
    <citation type="journal article" date="2018" name="DNA Res.">
        <title>Multiple hybrid de novo genome assembly of finger millet, an orphan allotetraploid crop.</title>
        <authorList>
            <person name="Hatakeyama M."/>
            <person name="Aluri S."/>
            <person name="Balachadran M.T."/>
            <person name="Sivarajan S.R."/>
            <person name="Patrignani A."/>
            <person name="Gruter S."/>
            <person name="Poveda L."/>
            <person name="Shimizu-Inatsugi R."/>
            <person name="Baeten J."/>
            <person name="Francoijs K.J."/>
            <person name="Nataraja K.N."/>
            <person name="Reddy Y.A.N."/>
            <person name="Phadnis S."/>
            <person name="Ravikumar R.L."/>
            <person name="Schlapbach R."/>
            <person name="Sreeman S.M."/>
            <person name="Shimizu K.K."/>
        </authorList>
    </citation>
    <scope>NUCLEOTIDE SEQUENCE</scope>
</reference>
<evidence type="ECO:0000259" key="2">
    <source>
        <dbReference type="Pfam" id="PF00079"/>
    </source>
</evidence>
<comment type="caution">
    <text evidence="3">The sequence shown here is derived from an EMBL/GenBank/DDBJ whole genome shotgun (WGS) entry which is preliminary data.</text>
</comment>
<dbReference type="PANTHER" id="PTHR11461:SF379">
    <property type="entry name" value="SERPIN DOMAIN-CONTAINING PROTEIN"/>
    <property type="match status" value="1"/>
</dbReference>
<dbReference type="Gene3D" id="3.30.497.10">
    <property type="entry name" value="Antithrombin, subunit I, domain 2"/>
    <property type="match status" value="2"/>
</dbReference>
<comment type="similarity">
    <text evidence="1">Belongs to the serpin family.</text>
</comment>
<name>A0AAV5DUM2_ELECO</name>
<dbReference type="GO" id="GO:0005615">
    <property type="term" value="C:extracellular space"/>
    <property type="evidence" value="ECO:0007669"/>
    <property type="project" value="InterPro"/>
</dbReference>
<dbReference type="AlphaFoldDB" id="A0AAV5DUM2"/>
<keyword evidence="4" id="KW-1185">Reference proteome</keyword>
<dbReference type="EMBL" id="BQKI01000071">
    <property type="protein sequence ID" value="GJN14026.1"/>
    <property type="molecule type" value="Genomic_DNA"/>
</dbReference>
<dbReference type="InterPro" id="IPR042185">
    <property type="entry name" value="Serpin_sf_2"/>
</dbReference>
<gene>
    <name evidence="3" type="primary">gb00801</name>
    <name evidence="3" type="ORF">PR202_gb00801</name>
</gene>
<dbReference type="Gene3D" id="2.30.39.10">
    <property type="entry name" value="Alpha-1-antitrypsin, domain 1"/>
    <property type="match status" value="1"/>
</dbReference>
<dbReference type="Proteomes" id="UP001054889">
    <property type="component" value="Unassembled WGS sequence"/>
</dbReference>
<dbReference type="InterPro" id="IPR042178">
    <property type="entry name" value="Serpin_sf_1"/>
</dbReference>
<dbReference type="InterPro" id="IPR000215">
    <property type="entry name" value="Serpin_fam"/>
</dbReference>
<dbReference type="InterPro" id="IPR023796">
    <property type="entry name" value="Serpin_dom"/>
</dbReference>
<evidence type="ECO:0000313" key="4">
    <source>
        <dbReference type="Proteomes" id="UP001054889"/>
    </source>
</evidence>
<reference evidence="3" key="2">
    <citation type="submission" date="2021-12" db="EMBL/GenBank/DDBJ databases">
        <title>Resequencing data analysis of finger millet.</title>
        <authorList>
            <person name="Hatakeyama M."/>
            <person name="Aluri S."/>
            <person name="Balachadran M.T."/>
            <person name="Sivarajan S.R."/>
            <person name="Poveda L."/>
            <person name="Shimizu-Inatsugi R."/>
            <person name="Schlapbach R."/>
            <person name="Sreeman S.M."/>
            <person name="Shimizu K.K."/>
        </authorList>
    </citation>
    <scope>NUCLEOTIDE SEQUENCE</scope>
</reference>